<evidence type="ECO:0000256" key="2">
    <source>
        <dbReference type="ARBA" id="ARBA00023125"/>
    </source>
</evidence>
<dbReference type="InterPro" id="IPR036388">
    <property type="entry name" value="WH-like_DNA-bd_sf"/>
</dbReference>
<reference evidence="5" key="1">
    <citation type="submission" date="2023-03" db="EMBL/GenBank/DDBJ databases">
        <title>Classification of Bisgaard taxon 6 and taxon 10 as Exercitatus varius gen. nov., spec. nov.</title>
        <authorList>
            <person name="Christensen H."/>
        </authorList>
    </citation>
    <scope>NUCLEOTIDE SEQUENCE</scope>
    <source>
        <strain evidence="5">86116</strain>
    </source>
</reference>
<name>A0AAW6QDF7_9PAST</name>
<keyword evidence="2" id="KW-0238">DNA-binding</keyword>
<sequence length="153" mass="17203">MGFSQDFANCRIFKKSYRLLFSKINISTTLEISPLIGLSSLRFIIEGFFMNTEQASFLFESLSSPIRLGIFQTLSAMGTAGMTAGDLAKQLNLAPNNLSFHLKNLSQAELVYSTQEGRFIRYYANLTLMLHLTAFLTQNCCKNSREHCSIDCC</sequence>
<dbReference type="InterPro" id="IPR001845">
    <property type="entry name" value="HTH_ArsR_DNA-bd_dom"/>
</dbReference>
<dbReference type="GO" id="GO:0003677">
    <property type="term" value="F:DNA binding"/>
    <property type="evidence" value="ECO:0007669"/>
    <property type="project" value="UniProtKB-KW"/>
</dbReference>
<dbReference type="PANTHER" id="PTHR43132">
    <property type="entry name" value="ARSENICAL RESISTANCE OPERON REPRESSOR ARSR-RELATED"/>
    <property type="match status" value="1"/>
</dbReference>
<proteinExistence type="predicted"/>
<keyword evidence="3" id="KW-0804">Transcription</keyword>
<feature type="domain" description="HTH arsR-type" evidence="4">
    <location>
        <begin position="45"/>
        <end position="147"/>
    </location>
</feature>
<dbReference type="Gene3D" id="1.10.10.10">
    <property type="entry name" value="Winged helix-like DNA-binding domain superfamily/Winged helix DNA-binding domain"/>
    <property type="match status" value="1"/>
</dbReference>
<dbReference type="EMBL" id="JARQTW010000010">
    <property type="protein sequence ID" value="MDG2950160.1"/>
    <property type="molecule type" value="Genomic_DNA"/>
</dbReference>
<organism evidence="5 6">
    <name type="scientific">Exercitatus varius</name>
    <dbReference type="NCBI Taxonomy" id="67857"/>
    <lineage>
        <taxon>Bacteria</taxon>
        <taxon>Pseudomonadati</taxon>
        <taxon>Pseudomonadota</taxon>
        <taxon>Gammaproteobacteria</taxon>
        <taxon>Pasteurellales</taxon>
        <taxon>Pasteurellaceae</taxon>
        <taxon>Exercitatus</taxon>
    </lineage>
</organism>
<protein>
    <submittedName>
        <fullName evidence="5">Helix-turn-helix domain-containing protein</fullName>
    </submittedName>
</protein>
<dbReference type="PROSITE" id="PS50987">
    <property type="entry name" value="HTH_ARSR_2"/>
    <property type="match status" value="1"/>
</dbReference>
<evidence type="ECO:0000256" key="3">
    <source>
        <dbReference type="ARBA" id="ARBA00023163"/>
    </source>
</evidence>
<dbReference type="GO" id="GO:0003700">
    <property type="term" value="F:DNA-binding transcription factor activity"/>
    <property type="evidence" value="ECO:0007669"/>
    <property type="project" value="InterPro"/>
</dbReference>
<dbReference type="SUPFAM" id="SSF46785">
    <property type="entry name" value="Winged helix' DNA-binding domain"/>
    <property type="match status" value="1"/>
</dbReference>
<evidence type="ECO:0000313" key="5">
    <source>
        <dbReference type="EMBL" id="MDG2950160.1"/>
    </source>
</evidence>
<dbReference type="InterPro" id="IPR051011">
    <property type="entry name" value="Metal_resp_trans_reg"/>
</dbReference>
<evidence type="ECO:0000256" key="1">
    <source>
        <dbReference type="ARBA" id="ARBA00023015"/>
    </source>
</evidence>
<gene>
    <name evidence="5" type="ORF">P7M15_06455</name>
</gene>
<dbReference type="InterPro" id="IPR036390">
    <property type="entry name" value="WH_DNA-bd_sf"/>
</dbReference>
<evidence type="ECO:0000313" key="6">
    <source>
        <dbReference type="Proteomes" id="UP001214976"/>
    </source>
</evidence>
<comment type="caution">
    <text evidence="5">The sequence shown here is derived from an EMBL/GenBank/DDBJ whole genome shotgun (WGS) entry which is preliminary data.</text>
</comment>
<dbReference type="PRINTS" id="PR00778">
    <property type="entry name" value="HTHARSR"/>
</dbReference>
<dbReference type="PANTHER" id="PTHR43132:SF2">
    <property type="entry name" value="ARSENICAL RESISTANCE OPERON REPRESSOR ARSR-RELATED"/>
    <property type="match status" value="1"/>
</dbReference>
<dbReference type="AlphaFoldDB" id="A0AAW6QDF7"/>
<keyword evidence="1" id="KW-0805">Transcription regulation</keyword>
<evidence type="ECO:0000259" key="4">
    <source>
        <dbReference type="PROSITE" id="PS50987"/>
    </source>
</evidence>
<dbReference type="Proteomes" id="UP001214976">
    <property type="component" value="Unassembled WGS sequence"/>
</dbReference>
<accession>A0AAW6QDF7</accession>
<dbReference type="CDD" id="cd00090">
    <property type="entry name" value="HTH_ARSR"/>
    <property type="match status" value="1"/>
</dbReference>
<dbReference type="Pfam" id="PF12840">
    <property type="entry name" value="HTH_20"/>
    <property type="match status" value="1"/>
</dbReference>
<dbReference type="SMART" id="SM00418">
    <property type="entry name" value="HTH_ARSR"/>
    <property type="match status" value="1"/>
</dbReference>
<dbReference type="InterPro" id="IPR011991">
    <property type="entry name" value="ArsR-like_HTH"/>
</dbReference>